<organism evidence="2">
    <name type="scientific">marine sediment metagenome</name>
    <dbReference type="NCBI Taxonomy" id="412755"/>
    <lineage>
        <taxon>unclassified sequences</taxon>
        <taxon>metagenomes</taxon>
        <taxon>ecological metagenomes</taxon>
    </lineage>
</organism>
<evidence type="ECO:0000313" key="2">
    <source>
        <dbReference type="EMBL" id="KKM70353.1"/>
    </source>
</evidence>
<feature type="compositionally biased region" description="Polar residues" evidence="1">
    <location>
        <begin position="1"/>
        <end position="10"/>
    </location>
</feature>
<accession>A0A0F9JL67</accession>
<dbReference type="AlphaFoldDB" id="A0A0F9JL67"/>
<protein>
    <submittedName>
        <fullName evidence="2">Uncharacterized protein</fullName>
    </submittedName>
</protein>
<name>A0A0F9JL67_9ZZZZ</name>
<reference evidence="2" key="1">
    <citation type="journal article" date="2015" name="Nature">
        <title>Complex archaea that bridge the gap between prokaryotes and eukaryotes.</title>
        <authorList>
            <person name="Spang A."/>
            <person name="Saw J.H."/>
            <person name="Jorgensen S.L."/>
            <person name="Zaremba-Niedzwiedzka K."/>
            <person name="Martijn J."/>
            <person name="Lind A.E."/>
            <person name="van Eijk R."/>
            <person name="Schleper C."/>
            <person name="Guy L."/>
            <person name="Ettema T.J."/>
        </authorList>
    </citation>
    <scope>NUCLEOTIDE SEQUENCE</scope>
</reference>
<proteinExistence type="predicted"/>
<evidence type="ECO:0000256" key="1">
    <source>
        <dbReference type="SAM" id="MobiDB-lite"/>
    </source>
</evidence>
<feature type="region of interest" description="Disordered" evidence="1">
    <location>
        <begin position="1"/>
        <end position="32"/>
    </location>
</feature>
<sequence length="32" mass="3863">MAHNLTQILNSEYRRHERQKSKAHQYLGRSLP</sequence>
<gene>
    <name evidence="2" type="ORF">LCGC14_1441610</name>
</gene>
<comment type="caution">
    <text evidence="2">The sequence shown here is derived from an EMBL/GenBank/DDBJ whole genome shotgun (WGS) entry which is preliminary data.</text>
</comment>
<dbReference type="EMBL" id="LAZR01009833">
    <property type="protein sequence ID" value="KKM70353.1"/>
    <property type="molecule type" value="Genomic_DNA"/>
</dbReference>